<feature type="transmembrane region" description="Helical" evidence="7">
    <location>
        <begin position="362"/>
        <end position="382"/>
    </location>
</feature>
<evidence type="ECO:0000313" key="10">
    <source>
        <dbReference type="Proteomes" id="UP000681340"/>
    </source>
</evidence>
<evidence type="ECO:0000256" key="1">
    <source>
        <dbReference type="ARBA" id="ARBA00004651"/>
    </source>
</evidence>
<dbReference type="PANTHER" id="PTHR23514:SF3">
    <property type="entry name" value="BYPASS OF STOP CODON PROTEIN 6"/>
    <property type="match status" value="1"/>
</dbReference>
<dbReference type="GO" id="GO:0005886">
    <property type="term" value="C:plasma membrane"/>
    <property type="evidence" value="ECO:0007669"/>
    <property type="project" value="UniProtKB-SubCell"/>
</dbReference>
<feature type="transmembrane region" description="Helical" evidence="7">
    <location>
        <begin position="303"/>
        <end position="324"/>
    </location>
</feature>
<feature type="domain" description="Major facilitator superfamily (MFS) profile" evidence="8">
    <location>
        <begin position="23"/>
        <end position="386"/>
    </location>
</feature>
<organism evidence="9 10">
    <name type="scientific">Actinoplanes auranticolor</name>
    <dbReference type="NCBI Taxonomy" id="47988"/>
    <lineage>
        <taxon>Bacteria</taxon>
        <taxon>Bacillati</taxon>
        <taxon>Actinomycetota</taxon>
        <taxon>Actinomycetes</taxon>
        <taxon>Micromonosporales</taxon>
        <taxon>Micromonosporaceae</taxon>
        <taxon>Actinoplanes</taxon>
    </lineage>
</organism>
<keyword evidence="3" id="KW-0813">Transport</keyword>
<evidence type="ECO:0000256" key="7">
    <source>
        <dbReference type="SAM" id="Phobius"/>
    </source>
</evidence>
<sequence>MPVAETFAPSRAPSLAGPPSLRVAIGGGAAFFLIGLLVAVYGPLIPVLRASFGGSATAAGLLVSAHFAGSVLGVLAAGAAGRSTSRTRFLVALAFVAAGAVVLAAAPSWPVLLGGAFLLGLGFGGLDLDLNVYFASAYGERGAVVLNLLSAAFGVGAVAGPLLVAATDGNRLVIGLTYLVIALGTMPLLAGARSLPPAGPARGRGTVVGRPLIVAAFLVLFLLYVGAETGVASWAATYLIEVVGTGADTAAGATAAFWVAFTVGRLLAAPLSLRLPPARLVPLTLLLAAVSMALAWWPPAAGYSFVLTGLFLAPVFPTALSWFVQATPAAGPSTALVIAGASFGPILISPLIGLTHDRLGPAAIAPALAAVIILDLGLAVALRRPR</sequence>
<evidence type="ECO:0000256" key="3">
    <source>
        <dbReference type="ARBA" id="ARBA00022448"/>
    </source>
</evidence>
<feature type="transmembrane region" description="Helical" evidence="7">
    <location>
        <begin position="112"/>
        <end position="132"/>
    </location>
</feature>
<comment type="similarity">
    <text evidence="2">Belongs to the major facilitator superfamily.</text>
</comment>
<dbReference type="PANTHER" id="PTHR23514">
    <property type="entry name" value="BYPASS OF STOP CODON PROTEIN 6"/>
    <property type="match status" value="1"/>
</dbReference>
<evidence type="ECO:0000259" key="8">
    <source>
        <dbReference type="PROSITE" id="PS50850"/>
    </source>
</evidence>
<evidence type="ECO:0000256" key="6">
    <source>
        <dbReference type="ARBA" id="ARBA00023136"/>
    </source>
</evidence>
<keyword evidence="10" id="KW-1185">Reference proteome</keyword>
<keyword evidence="4 7" id="KW-0812">Transmembrane</keyword>
<dbReference type="Proteomes" id="UP000681340">
    <property type="component" value="Unassembled WGS sequence"/>
</dbReference>
<keyword evidence="6 7" id="KW-0472">Membrane</keyword>
<dbReference type="InterPro" id="IPR020846">
    <property type="entry name" value="MFS_dom"/>
</dbReference>
<protein>
    <recommendedName>
        <fullName evidence="8">Major facilitator superfamily (MFS) profile domain-containing protein</fullName>
    </recommendedName>
</protein>
<accession>A0A919S9F9</accession>
<dbReference type="GO" id="GO:0022857">
    <property type="term" value="F:transmembrane transporter activity"/>
    <property type="evidence" value="ECO:0007669"/>
    <property type="project" value="InterPro"/>
</dbReference>
<feature type="transmembrane region" description="Helical" evidence="7">
    <location>
        <begin position="280"/>
        <end position="297"/>
    </location>
</feature>
<dbReference type="InterPro" id="IPR051788">
    <property type="entry name" value="MFS_Transporter"/>
</dbReference>
<feature type="transmembrane region" description="Helical" evidence="7">
    <location>
        <begin position="336"/>
        <end position="356"/>
    </location>
</feature>
<dbReference type="SUPFAM" id="SSF103473">
    <property type="entry name" value="MFS general substrate transporter"/>
    <property type="match status" value="1"/>
</dbReference>
<dbReference type="AlphaFoldDB" id="A0A919S9F9"/>
<gene>
    <name evidence="9" type="ORF">Aau02nite_30180</name>
</gene>
<feature type="transmembrane region" description="Helical" evidence="7">
    <location>
        <begin position="212"/>
        <end position="237"/>
    </location>
</feature>
<name>A0A919S9F9_9ACTN</name>
<evidence type="ECO:0000256" key="2">
    <source>
        <dbReference type="ARBA" id="ARBA00008335"/>
    </source>
</evidence>
<reference evidence="9" key="1">
    <citation type="submission" date="2021-03" db="EMBL/GenBank/DDBJ databases">
        <title>Whole genome shotgun sequence of Actinoplanes auranticolor NBRC 12245.</title>
        <authorList>
            <person name="Komaki H."/>
            <person name="Tamura T."/>
        </authorList>
    </citation>
    <scope>NUCLEOTIDE SEQUENCE</scope>
    <source>
        <strain evidence="9">NBRC 12245</strain>
    </source>
</reference>
<feature type="transmembrane region" description="Helical" evidence="7">
    <location>
        <begin position="144"/>
        <end position="166"/>
    </location>
</feature>
<feature type="transmembrane region" description="Helical" evidence="7">
    <location>
        <begin position="89"/>
        <end position="106"/>
    </location>
</feature>
<feature type="transmembrane region" description="Helical" evidence="7">
    <location>
        <begin position="172"/>
        <end position="191"/>
    </location>
</feature>
<feature type="transmembrane region" description="Helical" evidence="7">
    <location>
        <begin position="56"/>
        <end position="77"/>
    </location>
</feature>
<keyword evidence="5 7" id="KW-1133">Transmembrane helix</keyword>
<dbReference type="Gene3D" id="1.20.1250.20">
    <property type="entry name" value="MFS general substrate transporter like domains"/>
    <property type="match status" value="2"/>
</dbReference>
<feature type="transmembrane region" description="Helical" evidence="7">
    <location>
        <begin position="249"/>
        <end position="268"/>
    </location>
</feature>
<evidence type="ECO:0000256" key="5">
    <source>
        <dbReference type="ARBA" id="ARBA00022989"/>
    </source>
</evidence>
<dbReference type="InterPro" id="IPR036259">
    <property type="entry name" value="MFS_trans_sf"/>
</dbReference>
<evidence type="ECO:0000256" key="4">
    <source>
        <dbReference type="ARBA" id="ARBA00022692"/>
    </source>
</evidence>
<evidence type="ECO:0000313" key="9">
    <source>
        <dbReference type="EMBL" id="GIM68111.1"/>
    </source>
</evidence>
<comment type="caution">
    <text evidence="9">The sequence shown here is derived from an EMBL/GenBank/DDBJ whole genome shotgun (WGS) entry which is preliminary data.</text>
</comment>
<dbReference type="EMBL" id="BOQL01000024">
    <property type="protein sequence ID" value="GIM68111.1"/>
    <property type="molecule type" value="Genomic_DNA"/>
</dbReference>
<dbReference type="InterPro" id="IPR011701">
    <property type="entry name" value="MFS"/>
</dbReference>
<proteinExistence type="inferred from homology"/>
<comment type="subcellular location">
    <subcellularLocation>
        <location evidence="1">Cell membrane</location>
        <topology evidence="1">Multi-pass membrane protein</topology>
    </subcellularLocation>
</comment>
<dbReference type="PROSITE" id="PS50850">
    <property type="entry name" value="MFS"/>
    <property type="match status" value="1"/>
</dbReference>
<dbReference type="Pfam" id="PF07690">
    <property type="entry name" value="MFS_1"/>
    <property type="match status" value="1"/>
</dbReference>
<feature type="transmembrane region" description="Helical" evidence="7">
    <location>
        <begin position="21"/>
        <end position="44"/>
    </location>
</feature>